<dbReference type="GO" id="GO:0006508">
    <property type="term" value="P:proteolysis"/>
    <property type="evidence" value="ECO:0007669"/>
    <property type="project" value="InterPro"/>
</dbReference>
<dbReference type="Proteomes" id="UP000026913">
    <property type="component" value="Chromosome"/>
</dbReference>
<dbReference type="GO" id="GO:0005737">
    <property type="term" value="C:cytoplasm"/>
    <property type="evidence" value="ECO:0007669"/>
    <property type="project" value="TreeGrafter"/>
</dbReference>
<dbReference type="Gene3D" id="3.40.50.1460">
    <property type="match status" value="1"/>
</dbReference>
<reference evidence="2 3" key="1">
    <citation type="journal article" date="2012" name="J. Bacteriol.">
        <title>Genome sequence of cold-adapted Pseudomonas mandelii strain JR-1.</title>
        <authorList>
            <person name="Jang S.H."/>
            <person name="Kim J."/>
            <person name="Kim J."/>
            <person name="Hong S."/>
            <person name="Lee C."/>
        </authorList>
    </citation>
    <scope>NUCLEOTIDE SEQUENCE [LARGE SCALE GENOMIC DNA]</scope>
    <source>
        <strain evidence="2 3">JR-1</strain>
    </source>
</reference>
<gene>
    <name evidence="2" type="ORF">OU5_1091</name>
</gene>
<feature type="domain" description="Peptidase C14 caspase" evidence="1">
    <location>
        <begin position="280"/>
        <end position="577"/>
    </location>
</feature>
<organism evidence="2 3">
    <name type="scientific">Pseudomonas mandelii JR-1</name>
    <dbReference type="NCBI Taxonomy" id="1147786"/>
    <lineage>
        <taxon>Bacteria</taxon>
        <taxon>Pseudomonadati</taxon>
        <taxon>Pseudomonadota</taxon>
        <taxon>Gammaproteobacteria</taxon>
        <taxon>Pseudomonadales</taxon>
        <taxon>Pseudomonadaceae</taxon>
        <taxon>Pseudomonas</taxon>
    </lineage>
</organism>
<dbReference type="SUPFAM" id="SSF53474">
    <property type="entry name" value="alpha/beta-Hydrolases"/>
    <property type="match status" value="1"/>
</dbReference>
<accession>A0A024E6H7</accession>
<dbReference type="InterPro" id="IPR050452">
    <property type="entry name" value="Metacaspase"/>
</dbReference>
<dbReference type="EMBL" id="CP005960">
    <property type="protein sequence ID" value="AHZ68170.1"/>
    <property type="molecule type" value="Genomic_DNA"/>
</dbReference>
<dbReference type="InterPro" id="IPR029030">
    <property type="entry name" value="Caspase-like_dom_sf"/>
</dbReference>
<dbReference type="SUPFAM" id="SSF52129">
    <property type="entry name" value="Caspase-like"/>
    <property type="match status" value="1"/>
</dbReference>
<dbReference type="KEGG" id="pman:OU5_1091"/>
<dbReference type="PANTHER" id="PTHR48104">
    <property type="entry name" value="METACASPASE-4"/>
    <property type="match status" value="1"/>
</dbReference>
<evidence type="ECO:0000259" key="1">
    <source>
        <dbReference type="Pfam" id="PF00656"/>
    </source>
</evidence>
<dbReference type="InterPro" id="IPR011600">
    <property type="entry name" value="Pept_C14_caspase"/>
</dbReference>
<protein>
    <recommendedName>
        <fullName evidence="1">Peptidase C14 caspase domain-containing protein</fullName>
    </recommendedName>
</protein>
<evidence type="ECO:0000313" key="2">
    <source>
        <dbReference type="EMBL" id="AHZ68170.1"/>
    </source>
</evidence>
<sequence length="588" mass="65995">MNMKIKILCIHGIGHEEADESFQESWHRAITTAVARVAPNTDVELNYLQYDERFSSSGLGAADIAEATLRLLTSAVIHSVGDVFRRNRGIGQFSDRLRWTAGMVAQWSADEALRTTLRKDLASVISDSQPDIVCAHSLGTLVAYDTFRRDPSLMNNRALITFGSQIANPAVRETFGGRIEGIDDARKWYHLYNEHDQVFTAPLYLRDTNFTQVMTPFDKPDDVLNHDATYYLGHAETVTNVWGPLLQAGKAKGFDKRLAAVDKSLGIAVPKARTVRRSRDKALLIGINNYPNPSDRLEGCVNDVFLMSSLLQESKFSPDDIRVVLDDRATAAGIRDRLHWLLDDAQAGDRRVLFYSGHGAQIPNANATGEADRIDECLCPWDFDWTPAHAIVDNDFRDLYIQLPYDTQFITIFDCCHSGGMTRDGARRARGLTPPDDIRHRALRWEPGLQMWVERDWVKRARKSAQKAESANTVSNRDGIRRVGQAIAVRGYDDKLYDKRRAAYKHEGPFLPILMYACGESQLSYEYRHGVISYGAFTYALAQTLRSSKQRPTFNALVRATGKLLAELGYDQKPAIVGPKDLLGKVVP</sequence>
<dbReference type="GO" id="GO:0004197">
    <property type="term" value="F:cysteine-type endopeptidase activity"/>
    <property type="evidence" value="ECO:0007669"/>
    <property type="project" value="InterPro"/>
</dbReference>
<name>A0A024E6H7_9PSED</name>
<evidence type="ECO:0000313" key="3">
    <source>
        <dbReference type="Proteomes" id="UP000026913"/>
    </source>
</evidence>
<dbReference type="HOGENOM" id="CLU_473936_0_0_6"/>
<proteinExistence type="predicted"/>
<dbReference type="AlphaFoldDB" id="A0A024E6H7"/>
<dbReference type="Pfam" id="PF00656">
    <property type="entry name" value="Peptidase_C14"/>
    <property type="match status" value="1"/>
</dbReference>
<dbReference type="PANTHER" id="PTHR48104:SF30">
    <property type="entry name" value="METACASPASE-1"/>
    <property type="match status" value="1"/>
</dbReference>
<dbReference type="InterPro" id="IPR029058">
    <property type="entry name" value="AB_hydrolase_fold"/>
</dbReference>